<dbReference type="InterPro" id="IPR016186">
    <property type="entry name" value="C-type_lectin-like/link_sf"/>
</dbReference>
<dbReference type="OrthoDB" id="5833759at2759"/>
<accession>A0A3P8B472</accession>
<dbReference type="Proteomes" id="UP000050761">
    <property type="component" value="Unassembled WGS sequence"/>
</dbReference>
<dbReference type="SMART" id="SM00034">
    <property type="entry name" value="CLECT"/>
    <property type="match status" value="2"/>
</dbReference>
<reference evidence="5" key="2">
    <citation type="submission" date="2019-09" db="UniProtKB">
        <authorList>
            <consortium name="WormBaseParasite"/>
        </authorList>
    </citation>
    <scope>IDENTIFICATION</scope>
</reference>
<feature type="domain" description="C-type lectin" evidence="2">
    <location>
        <begin position="29"/>
        <end position="146"/>
    </location>
</feature>
<name>A0A3P8B472_HELPZ</name>
<keyword evidence="4" id="KW-1185">Reference proteome</keyword>
<dbReference type="CDD" id="cd00037">
    <property type="entry name" value="CLECT"/>
    <property type="match status" value="2"/>
</dbReference>
<feature type="signal peptide" evidence="1">
    <location>
        <begin position="1"/>
        <end position="17"/>
    </location>
</feature>
<feature type="domain" description="C-type lectin" evidence="2">
    <location>
        <begin position="190"/>
        <end position="250"/>
    </location>
</feature>
<dbReference type="PROSITE" id="PS50041">
    <property type="entry name" value="C_TYPE_LECTIN_2"/>
    <property type="match status" value="2"/>
</dbReference>
<evidence type="ECO:0000259" key="2">
    <source>
        <dbReference type="PROSITE" id="PS50041"/>
    </source>
</evidence>
<dbReference type="EMBL" id="UZAH01032312">
    <property type="protein sequence ID" value="VDP21042.1"/>
    <property type="molecule type" value="Genomic_DNA"/>
</dbReference>
<dbReference type="InterPro" id="IPR001304">
    <property type="entry name" value="C-type_lectin-like"/>
</dbReference>
<gene>
    <name evidence="3" type="ORF">HPBE_LOCUS20624</name>
</gene>
<reference evidence="3 4" key="1">
    <citation type="submission" date="2018-11" db="EMBL/GenBank/DDBJ databases">
        <authorList>
            <consortium name="Pathogen Informatics"/>
        </authorList>
    </citation>
    <scope>NUCLEOTIDE SEQUENCE [LARGE SCALE GENOMIC DNA]</scope>
</reference>
<protein>
    <submittedName>
        <fullName evidence="5">C-type lectin domain-containing protein</fullName>
    </submittedName>
</protein>
<dbReference type="Gene3D" id="3.10.100.10">
    <property type="entry name" value="Mannose-Binding Protein A, subunit A"/>
    <property type="match status" value="2"/>
</dbReference>
<dbReference type="InterPro" id="IPR016187">
    <property type="entry name" value="CTDL_fold"/>
</dbReference>
<dbReference type="WBParaSite" id="HPBE_0002062501-mRNA-1">
    <property type="protein sequence ID" value="HPBE_0002062501-mRNA-1"/>
    <property type="gene ID" value="HPBE_0002062501"/>
</dbReference>
<sequence>MLFSVALISLLSSAILADQCPSGSVFNAQFNKCYVFTTTPTPYALAEQTCINHGGHLVSVANAFENDVISDNAKVALASTNSTDFWIGANDLLTAAKWSWTDGTNFVYTNWMAGQPQTGKDCGSSRLSDGRWMANDCLFDKAYTCSVPPQQTVTCPPPPTCPTIATPTPAVCTPRKCTPHCDNEWTYFSQTNACFKVFFQQKWADAEAFCVEQGGHLASIHSQQENTFVANLARTGVNQGAGQLTWIGLQADGLLYVLEKDAKIDITLSSVLNVLNVITILFGFDCCRQGRLVTSYASGRRVLPLEQIFFQLAQDKSTHDWYETWNNEECTVLMRAFVCKKNSVL</sequence>
<evidence type="ECO:0000313" key="3">
    <source>
        <dbReference type="EMBL" id="VDP21042.1"/>
    </source>
</evidence>
<dbReference type="PANTHER" id="PTHR22803">
    <property type="entry name" value="MANNOSE, PHOSPHOLIPASE, LECTIN RECEPTOR RELATED"/>
    <property type="match status" value="1"/>
</dbReference>
<keyword evidence="1" id="KW-0732">Signal</keyword>
<dbReference type="Pfam" id="PF00059">
    <property type="entry name" value="Lectin_C"/>
    <property type="match status" value="2"/>
</dbReference>
<feature type="chain" id="PRO_5044596625" evidence="1">
    <location>
        <begin position="18"/>
        <end position="345"/>
    </location>
</feature>
<evidence type="ECO:0000313" key="5">
    <source>
        <dbReference type="WBParaSite" id="HPBE_0002062501-mRNA-1"/>
    </source>
</evidence>
<organism evidence="3">
    <name type="scientific">Heligmosomoides polygyrus</name>
    <name type="common">Parasitic roundworm</name>
    <dbReference type="NCBI Taxonomy" id="6339"/>
    <lineage>
        <taxon>Eukaryota</taxon>
        <taxon>Metazoa</taxon>
        <taxon>Ecdysozoa</taxon>
        <taxon>Nematoda</taxon>
        <taxon>Chromadorea</taxon>
        <taxon>Rhabditida</taxon>
        <taxon>Rhabditina</taxon>
        <taxon>Rhabditomorpha</taxon>
        <taxon>Strongyloidea</taxon>
        <taxon>Heligmosomidae</taxon>
        <taxon>Heligmosomoides</taxon>
    </lineage>
</organism>
<evidence type="ECO:0000313" key="4">
    <source>
        <dbReference type="Proteomes" id="UP000050761"/>
    </source>
</evidence>
<proteinExistence type="predicted"/>
<dbReference type="AlphaFoldDB" id="A0A3P8B472"/>
<dbReference type="SUPFAM" id="SSF56436">
    <property type="entry name" value="C-type lectin-like"/>
    <property type="match status" value="2"/>
</dbReference>
<dbReference type="InterPro" id="IPR050111">
    <property type="entry name" value="C-type_lectin/snaclec_domain"/>
</dbReference>
<evidence type="ECO:0000256" key="1">
    <source>
        <dbReference type="SAM" id="SignalP"/>
    </source>
</evidence>